<accession>A0A940YC80</accession>
<feature type="signal peptide" evidence="1">
    <location>
        <begin position="1"/>
        <end position="20"/>
    </location>
</feature>
<gene>
    <name evidence="2" type="ORF">KAK03_04260</name>
</gene>
<name>A0A940YC80_9BURK</name>
<keyword evidence="1" id="KW-0732">Signal</keyword>
<keyword evidence="3" id="KW-1185">Reference proteome</keyword>
<dbReference type="AlphaFoldDB" id="A0A940YC80"/>
<evidence type="ECO:0000313" key="2">
    <source>
        <dbReference type="EMBL" id="MBQ0929690.1"/>
    </source>
</evidence>
<dbReference type="Proteomes" id="UP000676246">
    <property type="component" value="Unassembled WGS sequence"/>
</dbReference>
<evidence type="ECO:0000256" key="1">
    <source>
        <dbReference type="SAM" id="SignalP"/>
    </source>
</evidence>
<organism evidence="2 3">
    <name type="scientific">Ideonella alba</name>
    <dbReference type="NCBI Taxonomy" id="2824118"/>
    <lineage>
        <taxon>Bacteria</taxon>
        <taxon>Pseudomonadati</taxon>
        <taxon>Pseudomonadota</taxon>
        <taxon>Betaproteobacteria</taxon>
        <taxon>Burkholderiales</taxon>
        <taxon>Sphaerotilaceae</taxon>
        <taxon>Ideonella</taxon>
    </lineage>
</organism>
<reference evidence="2 3" key="1">
    <citation type="submission" date="2021-04" db="EMBL/GenBank/DDBJ databases">
        <title>The genome sequence of Ideonella sp. 3Y2.</title>
        <authorList>
            <person name="Liu Y."/>
        </authorList>
    </citation>
    <scope>NUCLEOTIDE SEQUENCE [LARGE SCALE GENOMIC DNA]</scope>
    <source>
        <strain evidence="2 3">3Y2</strain>
    </source>
</reference>
<protein>
    <submittedName>
        <fullName evidence="2">Uncharacterized protein</fullName>
    </submittedName>
</protein>
<feature type="chain" id="PRO_5037437949" evidence="1">
    <location>
        <begin position="21"/>
        <end position="120"/>
    </location>
</feature>
<comment type="caution">
    <text evidence="2">The sequence shown here is derived from an EMBL/GenBank/DDBJ whole genome shotgun (WGS) entry which is preliminary data.</text>
</comment>
<dbReference type="RefSeq" id="WP_210851942.1">
    <property type="nucleotide sequence ID" value="NZ_JAGQDD010000002.1"/>
</dbReference>
<evidence type="ECO:0000313" key="3">
    <source>
        <dbReference type="Proteomes" id="UP000676246"/>
    </source>
</evidence>
<proteinExistence type="predicted"/>
<dbReference type="EMBL" id="JAGQDD010000002">
    <property type="protein sequence ID" value="MBQ0929690.1"/>
    <property type="molecule type" value="Genomic_DNA"/>
</dbReference>
<sequence length="120" mass="12577">MHIHLKPFVLAALVSLSALAASTQAAGHANADHPAVAQQRLAAQAGIDTNHFRVQPPATVTWAVRTDTPVRHANAGHPAVAQQRLAAQTGVDANHFLVQPPASVTWIDLPTPTRLAAAAR</sequence>